<sequence length="116" mass="12933">MLVPAAQYLTYAEAVQLYNELLEAEISALVKTCGPPSFPFGDGIWYQLLIEETDAAAARELVARFEAQRAAVAVLRCPRCGSTDTQPLEQRSFWQRLYYAGTTLYRCAGCNRNFAA</sequence>
<gene>
    <name evidence="1" type="ORF">MUN79_20635</name>
</gene>
<dbReference type="EMBL" id="CP095046">
    <property type="protein sequence ID" value="UOQ71055.1"/>
    <property type="molecule type" value="Genomic_DNA"/>
</dbReference>
<dbReference type="RefSeq" id="WP_244674467.1">
    <property type="nucleotide sequence ID" value="NZ_CP095046.1"/>
</dbReference>
<reference evidence="1" key="1">
    <citation type="submission" date="2022-04" db="EMBL/GenBank/DDBJ databases">
        <title>Hymenobacter sp. isolated from the air.</title>
        <authorList>
            <person name="Won M."/>
            <person name="Lee C.-M."/>
            <person name="Woen H.-Y."/>
            <person name="Kwon S.-W."/>
        </authorList>
    </citation>
    <scope>NUCLEOTIDE SEQUENCE</scope>
    <source>
        <strain evidence="1">5116S-3</strain>
    </source>
</reference>
<proteinExistence type="predicted"/>
<evidence type="ECO:0008006" key="3">
    <source>
        <dbReference type="Google" id="ProtNLM"/>
    </source>
</evidence>
<dbReference type="KEGG" id="hcu:MUN79_20635"/>
<keyword evidence="2" id="KW-1185">Reference proteome</keyword>
<accession>A0A8T9Q1Z1</accession>
<dbReference type="Proteomes" id="UP000831796">
    <property type="component" value="Chromosome"/>
</dbReference>
<protein>
    <recommendedName>
        <fullName evidence="3">DUF2007 domain-containing protein</fullName>
    </recommendedName>
</protein>
<evidence type="ECO:0000313" key="1">
    <source>
        <dbReference type="EMBL" id="UOQ71055.1"/>
    </source>
</evidence>
<evidence type="ECO:0000313" key="2">
    <source>
        <dbReference type="Proteomes" id="UP000831796"/>
    </source>
</evidence>
<dbReference type="AlphaFoldDB" id="A0A8T9Q1Z1"/>
<organism evidence="1 2">
    <name type="scientific">Hymenobacter cellulosilyticus</name>
    <dbReference type="NCBI Taxonomy" id="2932248"/>
    <lineage>
        <taxon>Bacteria</taxon>
        <taxon>Pseudomonadati</taxon>
        <taxon>Bacteroidota</taxon>
        <taxon>Cytophagia</taxon>
        <taxon>Cytophagales</taxon>
        <taxon>Hymenobacteraceae</taxon>
        <taxon>Hymenobacter</taxon>
    </lineage>
</organism>
<name>A0A8T9Q1Z1_9BACT</name>